<accession>A0A1J1J7S0</accession>
<evidence type="ECO:0000259" key="2">
    <source>
        <dbReference type="PROSITE" id="PS51053"/>
    </source>
</evidence>
<evidence type="ECO:0000313" key="3">
    <source>
        <dbReference type="EMBL" id="CRL07518.1"/>
    </source>
</evidence>
<dbReference type="InterPro" id="IPR009263">
    <property type="entry name" value="SERTA_dom"/>
</dbReference>
<evidence type="ECO:0000256" key="1">
    <source>
        <dbReference type="SAM" id="MobiDB-lite"/>
    </source>
</evidence>
<dbReference type="STRING" id="568069.A0A1J1J7S0"/>
<feature type="region of interest" description="Disordered" evidence="1">
    <location>
        <begin position="96"/>
        <end position="124"/>
    </location>
</feature>
<feature type="region of interest" description="Disordered" evidence="1">
    <location>
        <begin position="1"/>
        <end position="25"/>
    </location>
</feature>
<dbReference type="OrthoDB" id="5976204at2759"/>
<sequence length="271" mass="31344">MTLPETVEHHYNNQDEHAEDEALSDDDDIFGSARTILRRTKNKISMISNELRLREKRKRVLQLCLRKLERIKDSENNLRRSVCIHNTFSRLTADIKRDKERGQNRNYQQQQQQQPSYKSQIKSQVMPKKVEKLDFDNLEELCSIDDNSIPWDPILKNSEEIEAASRKRKAEVEKALLSYHQLEKRLKSDISNAVIDAFQFKDSFHDEGHNDLTNLNIQQCNNGISTSNNNSNINNNNFLNSFQSNMCSKAAALDSSSNGIFQSLVIKSLET</sequence>
<name>A0A1J1J7S0_9DIPT</name>
<reference evidence="3 4" key="1">
    <citation type="submission" date="2015-04" db="EMBL/GenBank/DDBJ databases">
        <authorList>
            <person name="Syromyatnikov M.Y."/>
            <person name="Popov V.N."/>
        </authorList>
    </citation>
    <scope>NUCLEOTIDE SEQUENCE [LARGE SCALE GENOMIC DNA]</scope>
</reference>
<dbReference type="EMBL" id="CVRI01000072">
    <property type="protein sequence ID" value="CRL07518.1"/>
    <property type="molecule type" value="Genomic_DNA"/>
</dbReference>
<gene>
    <name evidence="3" type="ORF">CLUMA_CG020483</name>
</gene>
<feature type="compositionally biased region" description="Basic and acidic residues" evidence="1">
    <location>
        <begin position="1"/>
        <end position="16"/>
    </location>
</feature>
<keyword evidence="4" id="KW-1185">Reference proteome</keyword>
<dbReference type="Proteomes" id="UP000183832">
    <property type="component" value="Unassembled WGS sequence"/>
</dbReference>
<dbReference type="PROSITE" id="PS51053">
    <property type="entry name" value="SERTA"/>
    <property type="match status" value="1"/>
</dbReference>
<evidence type="ECO:0000313" key="4">
    <source>
        <dbReference type="Proteomes" id="UP000183832"/>
    </source>
</evidence>
<dbReference type="AlphaFoldDB" id="A0A1J1J7S0"/>
<organism evidence="3 4">
    <name type="scientific">Clunio marinus</name>
    <dbReference type="NCBI Taxonomy" id="568069"/>
    <lineage>
        <taxon>Eukaryota</taxon>
        <taxon>Metazoa</taxon>
        <taxon>Ecdysozoa</taxon>
        <taxon>Arthropoda</taxon>
        <taxon>Hexapoda</taxon>
        <taxon>Insecta</taxon>
        <taxon>Pterygota</taxon>
        <taxon>Neoptera</taxon>
        <taxon>Endopterygota</taxon>
        <taxon>Diptera</taxon>
        <taxon>Nematocera</taxon>
        <taxon>Chironomoidea</taxon>
        <taxon>Chironomidae</taxon>
        <taxon>Clunio</taxon>
    </lineage>
</organism>
<dbReference type="Pfam" id="PF06031">
    <property type="entry name" value="SERTA"/>
    <property type="match status" value="1"/>
</dbReference>
<feature type="domain" description="SERTA" evidence="2">
    <location>
        <begin position="53"/>
        <end position="99"/>
    </location>
</feature>
<protein>
    <submittedName>
        <fullName evidence="3">CLUMA_CG020483, isoform A</fullName>
    </submittedName>
</protein>
<proteinExistence type="predicted"/>